<dbReference type="InterPro" id="IPR008135">
    <property type="entry name" value="Competence-induced_CinA"/>
</dbReference>
<proteinExistence type="inferred from homology"/>
<feature type="domain" description="MoaB/Mog" evidence="1">
    <location>
        <begin position="1"/>
        <end position="166"/>
    </location>
</feature>
<protein>
    <recommendedName>
        <fullName evidence="1">MoaB/Mog domain-containing protein</fullName>
    </recommendedName>
</protein>
<dbReference type="InterPro" id="IPR036653">
    <property type="entry name" value="CinA-like_C"/>
</dbReference>
<reference evidence="2" key="1">
    <citation type="submission" date="2018-05" db="EMBL/GenBank/DDBJ databases">
        <authorList>
            <person name="Lanie J.A."/>
            <person name="Ng W.-L."/>
            <person name="Kazmierczak K.M."/>
            <person name="Andrzejewski T.M."/>
            <person name="Davidsen T.M."/>
            <person name="Wayne K.J."/>
            <person name="Tettelin H."/>
            <person name="Glass J.I."/>
            <person name="Rusch D."/>
            <person name="Podicherti R."/>
            <person name="Tsui H.-C.T."/>
            <person name="Winkler M.E."/>
        </authorList>
    </citation>
    <scope>NUCLEOTIDE SEQUENCE</scope>
</reference>
<dbReference type="Pfam" id="PF00994">
    <property type="entry name" value="MoCF_biosynth"/>
    <property type="match status" value="1"/>
</dbReference>
<dbReference type="InterPro" id="IPR008136">
    <property type="entry name" value="CinA_C"/>
</dbReference>
<dbReference type="PANTHER" id="PTHR13939:SF0">
    <property type="entry name" value="NMN AMIDOHYDROLASE-LIKE PROTEIN YFAY"/>
    <property type="match status" value="1"/>
</dbReference>
<dbReference type="SMART" id="SM00852">
    <property type="entry name" value="MoCF_biosynth"/>
    <property type="match status" value="1"/>
</dbReference>
<dbReference type="Gene3D" id="3.30.70.2860">
    <property type="match status" value="1"/>
</dbReference>
<dbReference type="Pfam" id="PF02464">
    <property type="entry name" value="CinA"/>
    <property type="match status" value="1"/>
</dbReference>
<name>A0A381US74_9ZZZZ</name>
<dbReference type="InterPro" id="IPR050101">
    <property type="entry name" value="CinA"/>
</dbReference>
<dbReference type="PIRSF" id="PIRSF006728">
    <property type="entry name" value="CinA"/>
    <property type="match status" value="1"/>
</dbReference>
<dbReference type="NCBIfam" id="TIGR00199">
    <property type="entry name" value="PncC_domain"/>
    <property type="match status" value="1"/>
</dbReference>
<dbReference type="InterPro" id="IPR036425">
    <property type="entry name" value="MoaB/Mog-like_dom_sf"/>
</dbReference>
<evidence type="ECO:0000313" key="2">
    <source>
        <dbReference type="EMBL" id="SVA30804.1"/>
    </source>
</evidence>
<dbReference type="CDD" id="cd00885">
    <property type="entry name" value="cinA"/>
    <property type="match status" value="1"/>
</dbReference>
<dbReference type="HAMAP" id="MF_00226_B">
    <property type="entry name" value="CinA_B"/>
    <property type="match status" value="1"/>
</dbReference>
<dbReference type="Gene3D" id="3.90.950.20">
    <property type="entry name" value="CinA-like"/>
    <property type="match status" value="1"/>
</dbReference>
<dbReference type="InterPro" id="IPR001453">
    <property type="entry name" value="MoaB/Mog_dom"/>
</dbReference>
<gene>
    <name evidence="2" type="ORF">METZ01_LOCUS83658</name>
</gene>
<accession>A0A381US74</accession>
<dbReference type="AlphaFoldDB" id="A0A381US74"/>
<organism evidence="2">
    <name type="scientific">marine metagenome</name>
    <dbReference type="NCBI Taxonomy" id="408172"/>
    <lineage>
        <taxon>unclassified sequences</taxon>
        <taxon>metagenomes</taxon>
        <taxon>ecological metagenomes</taxon>
    </lineage>
</organism>
<dbReference type="Gene3D" id="3.40.980.10">
    <property type="entry name" value="MoaB/Mog-like domain"/>
    <property type="match status" value="1"/>
</dbReference>
<sequence length="401" mass="43228">MSIGNELLSGDTLNTNAAWIGRKVTELGCSVQRQITVPDDESSIVDGLNRLIDSKPNYLIITGGLGPTEDDITRTTLFRFVGTEAVFDNDYWSVLSERFKRFGMDIPESNRNQALVPALGAVIPNPVGSARGFQFKVDGSILVALPGVPAEMKSMMEQTVIPMIAKSVTEPTMIRTLRTTGIPESALIERIADATAGDHGCNIGYYPSLYGVDIRISSIRQDRVDRLSEELYSLLGSMIYGEGKDTIEHVIVHTAIEKHKTVSVAESCTGGLIGHRITEIPGSSAIFKGGLVVYSNEAKITVLGVEQACINSYGAVSKTTAGQMATKVMEKFGTDYGLSVTGIAGPGGGTVEKPVGLVYIGLADSQSNQVREFTFGTDRNRNKLRTSQAALNWLRVTLQND</sequence>
<evidence type="ECO:0000259" key="1">
    <source>
        <dbReference type="SMART" id="SM00852"/>
    </source>
</evidence>
<dbReference type="NCBIfam" id="TIGR00200">
    <property type="entry name" value="cinA_nterm"/>
    <property type="match status" value="1"/>
</dbReference>
<dbReference type="SUPFAM" id="SSF53218">
    <property type="entry name" value="Molybdenum cofactor biosynthesis proteins"/>
    <property type="match status" value="1"/>
</dbReference>
<dbReference type="PANTHER" id="PTHR13939">
    <property type="entry name" value="NICOTINAMIDE-NUCLEOTIDE AMIDOHYDROLASE PNCC"/>
    <property type="match status" value="1"/>
</dbReference>
<dbReference type="SUPFAM" id="SSF142433">
    <property type="entry name" value="CinA-like"/>
    <property type="match status" value="1"/>
</dbReference>
<dbReference type="Pfam" id="PF18146">
    <property type="entry name" value="CinA_KH"/>
    <property type="match status" value="1"/>
</dbReference>
<dbReference type="InterPro" id="IPR041424">
    <property type="entry name" value="CinA_KH"/>
</dbReference>
<dbReference type="EMBL" id="UINC01006989">
    <property type="protein sequence ID" value="SVA30804.1"/>
    <property type="molecule type" value="Genomic_DNA"/>
</dbReference>